<comment type="caution">
    <text evidence="2">The sequence shown here is derived from an EMBL/GenBank/DDBJ whole genome shotgun (WGS) entry which is preliminary data.</text>
</comment>
<dbReference type="InterPro" id="IPR010982">
    <property type="entry name" value="Lambda_DNA-bd_dom_sf"/>
</dbReference>
<name>A0A1T2L959_9GAMM</name>
<dbReference type="InterPro" id="IPR001387">
    <property type="entry name" value="Cro/C1-type_HTH"/>
</dbReference>
<dbReference type="Gene3D" id="1.10.260.40">
    <property type="entry name" value="lambda repressor-like DNA-binding domains"/>
    <property type="match status" value="1"/>
</dbReference>
<evidence type="ECO:0000313" key="2">
    <source>
        <dbReference type="EMBL" id="OOZ41633.1"/>
    </source>
</evidence>
<evidence type="ECO:0000313" key="3">
    <source>
        <dbReference type="Proteomes" id="UP000191110"/>
    </source>
</evidence>
<feature type="domain" description="HTH cro/C1-type" evidence="1">
    <location>
        <begin position="38"/>
        <end position="78"/>
    </location>
</feature>
<dbReference type="EMBL" id="MPRL01000007">
    <property type="protein sequence ID" value="OOZ41633.1"/>
    <property type="molecule type" value="Genomic_DNA"/>
</dbReference>
<dbReference type="SUPFAM" id="SSF47413">
    <property type="entry name" value="lambda repressor-like DNA-binding domains"/>
    <property type="match status" value="1"/>
</dbReference>
<sequence length="163" mass="18256">MTNNSNSDWDATLEKLKGDAFAARVVELIEEFKNVANLARACGLSESVIRKWRDEKSEPSRPNLVKLAYNTGVSLEWLILGDHPKYVNEIDRNAAIRGAGALDRVALHTVLRLLDEALEDRGLRLDADKKAQAIDLLYDLYMETENKDEFDGKKVAKIISLAA</sequence>
<proteinExistence type="predicted"/>
<dbReference type="PROSITE" id="PS50943">
    <property type="entry name" value="HTH_CROC1"/>
    <property type="match status" value="1"/>
</dbReference>
<organism evidence="2 3">
    <name type="scientific">Solemya pervernicosa gill symbiont</name>
    <dbReference type="NCBI Taxonomy" id="642797"/>
    <lineage>
        <taxon>Bacteria</taxon>
        <taxon>Pseudomonadati</taxon>
        <taxon>Pseudomonadota</taxon>
        <taxon>Gammaproteobacteria</taxon>
        <taxon>sulfur-oxidizing symbionts</taxon>
    </lineage>
</organism>
<dbReference type="Pfam" id="PF07022">
    <property type="entry name" value="Phage_CI_repr"/>
    <property type="match status" value="1"/>
</dbReference>
<dbReference type="RefSeq" id="WP_078482578.1">
    <property type="nucleotide sequence ID" value="NZ_MPRL01000007.1"/>
</dbReference>
<dbReference type="InterPro" id="IPR010744">
    <property type="entry name" value="Phage_CI_N"/>
</dbReference>
<accession>A0A1T2L959</accession>
<dbReference type="AlphaFoldDB" id="A0A1T2L959"/>
<dbReference type="GO" id="GO:0003677">
    <property type="term" value="F:DNA binding"/>
    <property type="evidence" value="ECO:0007669"/>
    <property type="project" value="InterPro"/>
</dbReference>
<dbReference type="CDD" id="cd00093">
    <property type="entry name" value="HTH_XRE"/>
    <property type="match status" value="1"/>
</dbReference>
<reference evidence="2 3" key="1">
    <citation type="submission" date="2016-11" db="EMBL/GenBank/DDBJ databases">
        <title>Mixed transmission modes and dynamic genome evolution in an obligate animal-bacterial symbiosis.</title>
        <authorList>
            <person name="Russell S.L."/>
            <person name="Corbett-Detig R.B."/>
            <person name="Cavanaugh C.M."/>
        </authorList>
    </citation>
    <scope>NUCLEOTIDE SEQUENCE [LARGE SCALE GENOMIC DNA]</scope>
    <source>
        <strain evidence="2">Sveles-Q1</strain>
    </source>
</reference>
<dbReference type="Proteomes" id="UP000191110">
    <property type="component" value="Unassembled WGS sequence"/>
</dbReference>
<gene>
    <name evidence="2" type="ORF">BOW53_02840</name>
</gene>
<evidence type="ECO:0000259" key="1">
    <source>
        <dbReference type="PROSITE" id="PS50943"/>
    </source>
</evidence>
<protein>
    <recommendedName>
        <fullName evidence="1">HTH cro/C1-type domain-containing protein</fullName>
    </recommendedName>
</protein>
<keyword evidence="3" id="KW-1185">Reference proteome</keyword>
<dbReference type="GO" id="GO:0045892">
    <property type="term" value="P:negative regulation of DNA-templated transcription"/>
    <property type="evidence" value="ECO:0007669"/>
    <property type="project" value="InterPro"/>
</dbReference>
<dbReference type="OrthoDB" id="5959816at2"/>